<evidence type="ECO:0000256" key="1">
    <source>
        <dbReference type="SAM" id="MobiDB-lite"/>
    </source>
</evidence>
<dbReference type="Proteomes" id="UP001562354">
    <property type="component" value="Unassembled WGS sequence"/>
</dbReference>
<dbReference type="EMBL" id="JBFMKM010000008">
    <property type="protein sequence ID" value="KAL1304963.1"/>
    <property type="molecule type" value="Genomic_DNA"/>
</dbReference>
<gene>
    <name evidence="2" type="ORF">AAFC00_003871</name>
</gene>
<evidence type="ECO:0000313" key="2">
    <source>
        <dbReference type="EMBL" id="KAL1304963.1"/>
    </source>
</evidence>
<organism evidence="2 3">
    <name type="scientific">Neodothiora populina</name>
    <dbReference type="NCBI Taxonomy" id="2781224"/>
    <lineage>
        <taxon>Eukaryota</taxon>
        <taxon>Fungi</taxon>
        <taxon>Dikarya</taxon>
        <taxon>Ascomycota</taxon>
        <taxon>Pezizomycotina</taxon>
        <taxon>Dothideomycetes</taxon>
        <taxon>Dothideomycetidae</taxon>
        <taxon>Dothideales</taxon>
        <taxon>Dothioraceae</taxon>
        <taxon>Neodothiora</taxon>
    </lineage>
</organism>
<keyword evidence="3" id="KW-1185">Reference proteome</keyword>
<proteinExistence type="predicted"/>
<sequence>MRPLLPGSSSDGMITVARDDLFEYIAYEILVSRTEQLWTQVSFDAVQKGLVNVCELNAMGHIHPKAPGFDHLLVEISEKLKSTSRMSEPFMPSIEETNDTVGLKWTQLRDLESHPKVNDDYDMCDESPERLEVSDTDDSISIVSIESQSTSKMDDQLKRSALQGPDTPTEETIIAEGSHDTRNGATVRGADAMGQDQLASASTPANDTRFNIRTKLHSFLKLHVRRRLAETVDRLSGSEIANIAPTIPLPTPVDDTHSNEGTGTMLAGTLRQKISAHQIGRRTSTDRLTTCVEHGNKSAASEVDEKDEATKGDIVNNVGDDAPVECAERVSSLPGLRPTCDKPTLQMFMDLIRTREAASPPLPQAWKHGYPLDCRAALCTLLYDAKCGSHSDPTGLAVHLEGRIFRGSESEPQYLSRLDQASGFSGRVPHYTEQQSATLREYAKLQQKIINRSLIQRIIQKADAERAEASRVASDALHADSKTDSMLHEQNRAWMVEIAESAGLLPSSTNGMGFQRHCEILAKWKTFIMSQDQLVTRDGWEVALHPVNEAGLLCTLEHTMTLPDSEAIRLCQVSGVAPALHRMCFSAAKWPSSLTEKALPLLNRYRAAMAADPKKPVSRLPLPSERPRPRPNDVPYPPNCIFATLPVSNIFDPPQRTMPSSSKDPIRTQPTSPIHSYSPTNDPRSSIDRNPSLRVDGCSVVPEVARKALLDKAPIIPPSSSAKWSIDGQGHPTDACPPGCLGQCMSTSPAPGQPRYSPRRI</sequence>
<reference evidence="2 3" key="1">
    <citation type="submission" date="2024-07" db="EMBL/GenBank/DDBJ databases">
        <title>Draft sequence of the Neodothiora populina.</title>
        <authorList>
            <person name="Drown D.D."/>
            <person name="Schuette U.S."/>
            <person name="Buechlein A.B."/>
            <person name="Rusch D.R."/>
            <person name="Winton L.W."/>
            <person name="Adams G.A."/>
        </authorList>
    </citation>
    <scope>NUCLEOTIDE SEQUENCE [LARGE SCALE GENOMIC DNA]</scope>
    <source>
        <strain evidence="2 3">CPC 39397</strain>
    </source>
</reference>
<feature type="region of interest" description="Disordered" evidence="1">
    <location>
        <begin position="613"/>
        <end position="635"/>
    </location>
</feature>
<comment type="caution">
    <text evidence="2">The sequence shown here is derived from an EMBL/GenBank/DDBJ whole genome shotgun (WGS) entry which is preliminary data.</text>
</comment>
<dbReference type="GeneID" id="95977571"/>
<protein>
    <submittedName>
        <fullName evidence="2">Uncharacterized protein</fullName>
    </submittedName>
</protein>
<feature type="region of interest" description="Disordered" evidence="1">
    <location>
        <begin position="651"/>
        <end position="694"/>
    </location>
</feature>
<feature type="compositionally biased region" description="Polar residues" evidence="1">
    <location>
        <begin position="657"/>
        <end position="684"/>
    </location>
</feature>
<dbReference type="RefSeq" id="XP_069201237.1">
    <property type="nucleotide sequence ID" value="XM_069343412.1"/>
</dbReference>
<name>A0ABR3PFN6_9PEZI</name>
<accession>A0ABR3PFN6</accession>
<evidence type="ECO:0000313" key="3">
    <source>
        <dbReference type="Proteomes" id="UP001562354"/>
    </source>
</evidence>